<organism evidence="2 3">
    <name type="scientific">Guyanagaster necrorhizus</name>
    <dbReference type="NCBI Taxonomy" id="856835"/>
    <lineage>
        <taxon>Eukaryota</taxon>
        <taxon>Fungi</taxon>
        <taxon>Dikarya</taxon>
        <taxon>Basidiomycota</taxon>
        <taxon>Agaricomycotina</taxon>
        <taxon>Agaricomycetes</taxon>
        <taxon>Agaricomycetidae</taxon>
        <taxon>Agaricales</taxon>
        <taxon>Marasmiineae</taxon>
        <taxon>Physalacriaceae</taxon>
        <taxon>Guyanagaster</taxon>
    </lineage>
</organism>
<evidence type="ECO:0000313" key="3">
    <source>
        <dbReference type="Proteomes" id="UP000812287"/>
    </source>
</evidence>
<keyword evidence="3" id="KW-1185">Reference proteome</keyword>
<comment type="caution">
    <text evidence="2">The sequence shown here is derived from an EMBL/GenBank/DDBJ whole genome shotgun (WGS) entry which is preliminary data.</text>
</comment>
<dbReference type="GeneID" id="66112484"/>
<protein>
    <submittedName>
        <fullName evidence="2">Uncharacterized protein</fullName>
    </submittedName>
</protein>
<feature type="compositionally biased region" description="Low complexity" evidence="1">
    <location>
        <begin position="156"/>
        <end position="170"/>
    </location>
</feature>
<feature type="region of interest" description="Disordered" evidence="1">
    <location>
        <begin position="400"/>
        <end position="453"/>
    </location>
</feature>
<dbReference type="RefSeq" id="XP_043046394.1">
    <property type="nucleotide sequence ID" value="XM_043190187.1"/>
</dbReference>
<feature type="region of interest" description="Disordered" evidence="1">
    <location>
        <begin position="129"/>
        <end position="176"/>
    </location>
</feature>
<proteinExistence type="predicted"/>
<feature type="compositionally biased region" description="Polar residues" evidence="1">
    <location>
        <begin position="247"/>
        <end position="281"/>
    </location>
</feature>
<feature type="compositionally biased region" description="Basic and acidic residues" evidence="1">
    <location>
        <begin position="400"/>
        <end position="421"/>
    </location>
</feature>
<reference evidence="2" key="1">
    <citation type="submission" date="2020-11" db="EMBL/GenBank/DDBJ databases">
        <title>Adaptations for nitrogen fixation in a non-lichenized fungal sporocarp promotes dispersal by wood-feeding termites.</title>
        <authorList>
            <consortium name="DOE Joint Genome Institute"/>
            <person name="Koch R.A."/>
            <person name="Yoon G."/>
            <person name="Arayal U."/>
            <person name="Lail K."/>
            <person name="Amirebrahimi M."/>
            <person name="Labutti K."/>
            <person name="Lipzen A."/>
            <person name="Riley R."/>
            <person name="Barry K."/>
            <person name="Henrissat B."/>
            <person name="Grigoriev I.V."/>
            <person name="Herr J.R."/>
            <person name="Aime M.C."/>
        </authorList>
    </citation>
    <scope>NUCLEOTIDE SEQUENCE</scope>
    <source>
        <strain evidence="2">MCA 3950</strain>
    </source>
</reference>
<dbReference type="OrthoDB" id="3040699at2759"/>
<feature type="compositionally biased region" description="Polar residues" evidence="1">
    <location>
        <begin position="214"/>
        <end position="225"/>
    </location>
</feature>
<name>A0A9P7W624_9AGAR</name>
<evidence type="ECO:0000313" key="2">
    <source>
        <dbReference type="EMBL" id="KAG7452894.1"/>
    </source>
</evidence>
<evidence type="ECO:0000256" key="1">
    <source>
        <dbReference type="SAM" id="MobiDB-lite"/>
    </source>
</evidence>
<dbReference type="AlphaFoldDB" id="A0A9P7W624"/>
<gene>
    <name evidence="2" type="ORF">BT62DRAFT_989919</name>
</gene>
<feature type="region of interest" description="Disordered" evidence="1">
    <location>
        <begin position="194"/>
        <end position="295"/>
    </location>
</feature>
<dbReference type="EMBL" id="MU250523">
    <property type="protein sequence ID" value="KAG7452894.1"/>
    <property type="molecule type" value="Genomic_DNA"/>
</dbReference>
<accession>A0A9P7W624</accession>
<dbReference type="Proteomes" id="UP000812287">
    <property type="component" value="Unassembled WGS sequence"/>
</dbReference>
<feature type="compositionally biased region" description="Polar residues" evidence="1">
    <location>
        <begin position="433"/>
        <end position="444"/>
    </location>
</feature>
<sequence length="672" mass="74792">MSDTAIQNNQRIFNTYEANLRDTTNYIEFAGKFAVWLDSDRAFYSQGKPSIIMILMTAYRTIHQTICPEQNLNIPLNTDPYKNLPLVSAYRRLIEILSKYVKYFLNDAVLMPHVQFLLHTVGMQLNGETRPPIPIQPSPIVQLPRAPIQTDREPSRASTSMASSSQSPTPLALPKKKRNLDWLIKQDLDWYAAQKSSVPKSQGDPFPKDVPANEPSSSKSPLATKTETRLVPQSRASPAEATPVLPSESTSTSGVVATPQTNTITQVETKPVSQNNSSTASGFVPEVETKPEVCSKQTTFRDAIPPESRPLSENSEITDERMEEVLEVGQIQEDVAMASPQAMDVDDDDDEREEVANLFDQASAKITVDTDQDQLGSIRHEAEDSGMEDVGIRAGEKNEAIHQRHGDEPSRMPHGRNENAHPSRHSTPADAYNSMSTDAASDTSFAGKPAGPRNVDEIVPQNVVVASPPPVVLPVKEDIVLPSHDGFNHNALRIWLDQGKKDAFQHKFTINVAEEDFVYFVNWNRRNKNAREVEKSRCFSLCCYKTVDLAALIKRGARGLELVNSLRISWPEAGGLKLLVTVNGQQKMVLLAPPTVVTAGLLDLTLFLQVGQNEFTVVQEQSMTEYALMAWAHDPTRAQLEPVIVRRKQEQDWKTVLNHLSRPLELLPGPWD</sequence>